<keyword evidence="3" id="KW-1185">Reference proteome</keyword>
<organism evidence="2">
    <name type="scientific">Oryza punctata</name>
    <name type="common">Red rice</name>
    <dbReference type="NCBI Taxonomy" id="4537"/>
    <lineage>
        <taxon>Eukaryota</taxon>
        <taxon>Viridiplantae</taxon>
        <taxon>Streptophyta</taxon>
        <taxon>Embryophyta</taxon>
        <taxon>Tracheophyta</taxon>
        <taxon>Spermatophyta</taxon>
        <taxon>Magnoliopsida</taxon>
        <taxon>Liliopsida</taxon>
        <taxon>Poales</taxon>
        <taxon>Poaceae</taxon>
        <taxon>BOP clade</taxon>
        <taxon>Oryzoideae</taxon>
        <taxon>Oryzeae</taxon>
        <taxon>Oryzinae</taxon>
        <taxon>Oryza</taxon>
    </lineage>
</organism>
<dbReference type="PANTHER" id="PTHR33604:SF3">
    <property type="entry name" value="OSJNBA0004B13.7 PROTEIN"/>
    <property type="match status" value="1"/>
</dbReference>
<dbReference type="OMA" id="FISAYIM"/>
<dbReference type="Proteomes" id="UP000026962">
    <property type="component" value="Chromosome 1"/>
</dbReference>
<feature type="chain" id="PRO_5002364304" description="Glycosyl transferase 64 domain-containing protein" evidence="1">
    <location>
        <begin position="24"/>
        <end position="653"/>
    </location>
</feature>
<reference evidence="2" key="1">
    <citation type="submission" date="2015-04" db="UniProtKB">
        <authorList>
            <consortium name="EnsemblPlants"/>
        </authorList>
    </citation>
    <scope>IDENTIFICATION</scope>
</reference>
<dbReference type="AlphaFoldDB" id="A0A0E0JH71"/>
<keyword evidence="1" id="KW-0732">Signal</keyword>
<proteinExistence type="predicted"/>
<dbReference type="STRING" id="4537.A0A0E0JH71"/>
<feature type="signal peptide" evidence="1">
    <location>
        <begin position="1"/>
        <end position="23"/>
    </location>
</feature>
<dbReference type="EnsemblPlants" id="OPUNC01G11450.1">
    <property type="protein sequence ID" value="OPUNC01G11450.1"/>
    <property type="gene ID" value="OPUNC01G11450"/>
</dbReference>
<reference evidence="2" key="2">
    <citation type="submission" date="2018-05" db="EMBL/GenBank/DDBJ databases">
        <title>OpunRS2 (Oryza punctata Reference Sequence Version 2).</title>
        <authorList>
            <person name="Zhang J."/>
            <person name="Kudrna D."/>
            <person name="Lee S."/>
            <person name="Talag J."/>
            <person name="Welchert J."/>
            <person name="Wing R.A."/>
        </authorList>
    </citation>
    <scope>NUCLEOTIDE SEQUENCE [LARGE SCALE GENOMIC DNA]</scope>
</reference>
<protein>
    <recommendedName>
        <fullName evidence="4">Glycosyl transferase 64 domain-containing protein</fullName>
    </recommendedName>
</protein>
<dbReference type="SUPFAM" id="SSF53448">
    <property type="entry name" value="Nucleotide-diphospho-sugar transferases"/>
    <property type="match status" value="1"/>
</dbReference>
<evidence type="ECO:0000256" key="1">
    <source>
        <dbReference type="SAM" id="SignalP"/>
    </source>
</evidence>
<accession>A0A0E0JH71</accession>
<dbReference type="PANTHER" id="PTHR33604">
    <property type="entry name" value="OSJNBA0004B13.7 PROTEIN"/>
    <property type="match status" value="1"/>
</dbReference>
<sequence length="653" mass="73877">MAPPRRRSLPLPLLLLVFPVSLFVVLLLHHRSSGPAAELISGPGPDPRRFSLLIKVLAYDRPGPLRRCLRSLAAADYAGDRVALHVLVDHPHPNASLDASREILAEADALRWPHGEKRVHYRAANAGLQAQWIEAWWPGSDDEFAFVVEDDLEVSPLYYRFLKRLVMAYYYDRENYSPYVFGASLQRPRFVAGKHGNKIQLDSETHLFLYQMVGTWGQLLFPKPWKEFRLWYDEHKSKGIKPILEGMKTTGWYKKMGERIWTPWFIKFVHARGYFNFYTNFLKERALSVSHRDAGVNYGRSVGPDSALLDGKNLDFNIWELQPLNKLKWYNFCFAEVLPGRIIRKFSELGSVLKSVQLENNVVLISLYSIEQRIARNLFCHLEKSGMRNYIFLVDNPEFLDDLAHRGHPVIDAINLLQSIKISSSIYSDDFVKEIVVKAYVIKNCLDLGYNLWVLNGNMISLGNKLIEPSDQSVDLFAAESVDLMFLRGSQSSKKTWNELDILRMADGMVSSKSGFSSSLEHKNFVHVLTGVLGNSGAVRLGKLDEEIMAVELGPNTSNRSLSEGKFVHTVTISNARLTMVFVLRYVSDIQSNSTATGFDKPYTETDIESVYLKKKVADMVVGAHLSLAEANIKSLAEAISARLAPMTGASKR</sequence>
<dbReference type="InterPro" id="IPR029044">
    <property type="entry name" value="Nucleotide-diphossugar_trans"/>
</dbReference>
<evidence type="ECO:0000313" key="3">
    <source>
        <dbReference type="Proteomes" id="UP000026962"/>
    </source>
</evidence>
<name>A0A0E0JH71_ORYPU</name>
<dbReference type="eggNOG" id="ENOG502QR4V">
    <property type="taxonomic scope" value="Eukaryota"/>
</dbReference>
<dbReference type="Gene3D" id="3.90.550.10">
    <property type="entry name" value="Spore Coat Polysaccharide Biosynthesis Protein SpsA, Chain A"/>
    <property type="match status" value="1"/>
</dbReference>
<evidence type="ECO:0000313" key="2">
    <source>
        <dbReference type="EnsemblPlants" id="OPUNC01G11450.1"/>
    </source>
</evidence>
<evidence type="ECO:0008006" key="4">
    <source>
        <dbReference type="Google" id="ProtNLM"/>
    </source>
</evidence>
<dbReference type="Gramene" id="OPUNC01G11450.1">
    <property type="protein sequence ID" value="OPUNC01G11450.1"/>
    <property type="gene ID" value="OPUNC01G11450"/>
</dbReference>